<feature type="transmembrane region" description="Helical" evidence="1">
    <location>
        <begin position="35"/>
        <end position="54"/>
    </location>
</feature>
<organism evidence="2 3">
    <name type="scientific">Armillaria luteobubalina</name>
    <dbReference type="NCBI Taxonomy" id="153913"/>
    <lineage>
        <taxon>Eukaryota</taxon>
        <taxon>Fungi</taxon>
        <taxon>Dikarya</taxon>
        <taxon>Basidiomycota</taxon>
        <taxon>Agaricomycotina</taxon>
        <taxon>Agaricomycetes</taxon>
        <taxon>Agaricomycetidae</taxon>
        <taxon>Agaricales</taxon>
        <taxon>Marasmiineae</taxon>
        <taxon>Physalacriaceae</taxon>
        <taxon>Armillaria</taxon>
    </lineage>
</organism>
<keyword evidence="1" id="KW-1133">Transmembrane helix</keyword>
<accession>A0AA39PB79</accession>
<comment type="caution">
    <text evidence="2">The sequence shown here is derived from an EMBL/GenBank/DDBJ whole genome shotgun (WGS) entry which is preliminary data.</text>
</comment>
<keyword evidence="1" id="KW-0472">Membrane</keyword>
<protein>
    <submittedName>
        <fullName evidence="2">Uncharacterized protein</fullName>
    </submittedName>
</protein>
<gene>
    <name evidence="2" type="ORF">EDD18DRAFT_1113332</name>
</gene>
<proteinExistence type="predicted"/>
<evidence type="ECO:0000256" key="1">
    <source>
        <dbReference type="SAM" id="Phobius"/>
    </source>
</evidence>
<dbReference type="EMBL" id="JAUEPU010000078">
    <property type="protein sequence ID" value="KAK0481007.1"/>
    <property type="molecule type" value="Genomic_DNA"/>
</dbReference>
<keyword evidence="1" id="KW-0812">Transmembrane</keyword>
<dbReference type="AlphaFoldDB" id="A0AA39PB79"/>
<reference evidence="2" key="1">
    <citation type="submission" date="2023-06" db="EMBL/GenBank/DDBJ databases">
        <authorList>
            <consortium name="Lawrence Berkeley National Laboratory"/>
            <person name="Ahrendt S."/>
            <person name="Sahu N."/>
            <person name="Indic B."/>
            <person name="Wong-Bajracharya J."/>
            <person name="Merenyi Z."/>
            <person name="Ke H.-M."/>
            <person name="Monk M."/>
            <person name="Kocsube S."/>
            <person name="Drula E."/>
            <person name="Lipzen A."/>
            <person name="Balint B."/>
            <person name="Henrissat B."/>
            <person name="Andreopoulos B."/>
            <person name="Martin F.M."/>
            <person name="Harder C.B."/>
            <person name="Rigling D."/>
            <person name="Ford K.L."/>
            <person name="Foster G.D."/>
            <person name="Pangilinan J."/>
            <person name="Papanicolaou A."/>
            <person name="Barry K."/>
            <person name="LaButti K."/>
            <person name="Viragh M."/>
            <person name="Koriabine M."/>
            <person name="Yan M."/>
            <person name="Riley R."/>
            <person name="Champramary S."/>
            <person name="Plett K.L."/>
            <person name="Tsai I.J."/>
            <person name="Slot J."/>
            <person name="Sipos G."/>
            <person name="Plett J."/>
            <person name="Nagy L.G."/>
            <person name="Grigoriev I.V."/>
        </authorList>
    </citation>
    <scope>NUCLEOTIDE SEQUENCE</scope>
    <source>
        <strain evidence="2">HWK02</strain>
    </source>
</reference>
<evidence type="ECO:0000313" key="3">
    <source>
        <dbReference type="Proteomes" id="UP001175228"/>
    </source>
</evidence>
<name>A0AA39PB79_9AGAR</name>
<dbReference type="Proteomes" id="UP001175228">
    <property type="component" value="Unassembled WGS sequence"/>
</dbReference>
<evidence type="ECO:0000313" key="2">
    <source>
        <dbReference type="EMBL" id="KAK0481007.1"/>
    </source>
</evidence>
<sequence length="129" mass="14391">MSTLLQAFSSIAVVTKTIIMGDVFAYHDESSHLCFIAAVISSDIGVLIIVIFTLRTRHYWLELVLGEEAQLDSIALVEGANAMESNVWQSQHLLKRWSTSMWRVEEYQSSGNAVACVMTLLRNIGIEKA</sequence>
<keyword evidence="3" id="KW-1185">Reference proteome</keyword>